<organism evidence="3 4">
    <name type="scientific">Sulfuriferula multivorans</name>
    <dbReference type="NCBI Taxonomy" id="1559896"/>
    <lineage>
        <taxon>Bacteria</taxon>
        <taxon>Pseudomonadati</taxon>
        <taxon>Pseudomonadota</taxon>
        <taxon>Betaproteobacteria</taxon>
        <taxon>Nitrosomonadales</taxon>
        <taxon>Sulfuricellaceae</taxon>
        <taxon>Sulfuriferula</taxon>
    </lineage>
</organism>
<name>A0A7C9P346_9PROT</name>
<dbReference type="PANTHER" id="PTHR33606">
    <property type="entry name" value="PROTEIN YCII"/>
    <property type="match status" value="1"/>
</dbReference>
<reference evidence="3 4" key="1">
    <citation type="submission" date="2019-09" db="EMBL/GenBank/DDBJ databases">
        <title>H2 Metabolism Revealed by Metagenomic Analysis in Subglacial Sediment of East Antarctica.</title>
        <authorList>
            <person name="Yang Z."/>
            <person name="Zhang Y."/>
            <person name="Lv Y."/>
            <person name="Yan W."/>
            <person name="Xiao X."/>
            <person name="Sun B."/>
            <person name="Ma H."/>
        </authorList>
    </citation>
    <scope>NUCLEOTIDE SEQUENCE [LARGE SCALE GENOMIC DNA]</scope>
    <source>
        <strain evidence="3">Bin2_2</strain>
    </source>
</reference>
<dbReference type="Proteomes" id="UP000483432">
    <property type="component" value="Unassembled WGS sequence"/>
</dbReference>
<protein>
    <submittedName>
        <fullName evidence="3">YciI family protein</fullName>
    </submittedName>
</protein>
<dbReference type="SUPFAM" id="SSF54909">
    <property type="entry name" value="Dimeric alpha+beta barrel"/>
    <property type="match status" value="1"/>
</dbReference>
<dbReference type="InterPro" id="IPR005545">
    <property type="entry name" value="YCII"/>
</dbReference>
<dbReference type="InterPro" id="IPR051807">
    <property type="entry name" value="Sec-metab_biosynth-assoc"/>
</dbReference>
<comment type="similarity">
    <text evidence="1">Belongs to the YciI family.</text>
</comment>
<accession>A0A7C9P346</accession>
<sequence length="100" mass="10605">MLYAIVGHDVSDSLDKRLPVRPAHLDRLHTLQQAGRLLLAGPFPAIDSNDPGPAGFSGSLIVAEFDSLSAAQAWADTDPYVAAGVYASVSVKPFKKVFPT</sequence>
<evidence type="ECO:0000313" key="4">
    <source>
        <dbReference type="Proteomes" id="UP000483432"/>
    </source>
</evidence>
<evidence type="ECO:0000313" key="3">
    <source>
        <dbReference type="EMBL" id="NDP48046.1"/>
    </source>
</evidence>
<gene>
    <name evidence="3" type="ORF">GZ085_06550</name>
</gene>
<evidence type="ECO:0000256" key="1">
    <source>
        <dbReference type="ARBA" id="ARBA00007689"/>
    </source>
</evidence>
<dbReference type="NCBIfam" id="NF008473">
    <property type="entry name" value="PRK11370.1"/>
    <property type="match status" value="1"/>
</dbReference>
<feature type="domain" description="YCII-related" evidence="2">
    <location>
        <begin position="1"/>
        <end position="95"/>
    </location>
</feature>
<dbReference type="Gene3D" id="3.30.70.1060">
    <property type="entry name" value="Dimeric alpha+beta barrel"/>
    <property type="match status" value="1"/>
</dbReference>
<dbReference type="InterPro" id="IPR011008">
    <property type="entry name" value="Dimeric_a/b-barrel"/>
</dbReference>
<dbReference type="EMBL" id="JAAFGW010000076">
    <property type="protein sequence ID" value="NDP48046.1"/>
    <property type="molecule type" value="Genomic_DNA"/>
</dbReference>
<evidence type="ECO:0000259" key="2">
    <source>
        <dbReference type="Pfam" id="PF03795"/>
    </source>
</evidence>
<dbReference type="Pfam" id="PF03795">
    <property type="entry name" value="YCII"/>
    <property type="match status" value="1"/>
</dbReference>
<comment type="caution">
    <text evidence="3">The sequence shown here is derived from an EMBL/GenBank/DDBJ whole genome shotgun (WGS) entry which is preliminary data.</text>
</comment>
<proteinExistence type="inferred from homology"/>
<dbReference type="PANTHER" id="PTHR33606:SF3">
    <property type="entry name" value="PROTEIN YCII"/>
    <property type="match status" value="1"/>
</dbReference>
<dbReference type="AlphaFoldDB" id="A0A7C9P346"/>